<proteinExistence type="predicted"/>
<accession>A0ABQ1V3N5</accession>
<dbReference type="RefSeq" id="WP_188490930.1">
    <property type="nucleotide sequence ID" value="NZ_BMCS01000002.1"/>
</dbReference>
<sequence>MPEITITVDDAHLAAIDEVVAAVRASGVEVTGVHAAIGLISATVPADRRTALSEITGVGAIEEAPVFRAAPPDSPIQ</sequence>
<reference evidence="2" key="1">
    <citation type="journal article" date="2019" name="Int. J. Syst. Evol. Microbiol.">
        <title>The Global Catalogue of Microorganisms (GCM) 10K type strain sequencing project: providing services to taxonomists for standard genome sequencing and annotation.</title>
        <authorList>
            <consortium name="The Broad Institute Genomics Platform"/>
            <consortium name="The Broad Institute Genome Sequencing Center for Infectious Disease"/>
            <person name="Wu L."/>
            <person name="Ma J."/>
        </authorList>
    </citation>
    <scope>NUCLEOTIDE SEQUENCE [LARGE SCALE GENOMIC DNA]</scope>
    <source>
        <strain evidence="2">CCM 7855</strain>
    </source>
</reference>
<organism evidence="1 2">
    <name type="scientific">Williamsia phyllosphaerae</name>
    <dbReference type="NCBI Taxonomy" id="885042"/>
    <lineage>
        <taxon>Bacteria</taxon>
        <taxon>Bacillati</taxon>
        <taxon>Actinomycetota</taxon>
        <taxon>Actinomycetes</taxon>
        <taxon>Mycobacteriales</taxon>
        <taxon>Nocardiaceae</taxon>
        <taxon>Williamsia</taxon>
    </lineage>
</organism>
<evidence type="ECO:0000313" key="2">
    <source>
        <dbReference type="Proteomes" id="UP000632454"/>
    </source>
</evidence>
<comment type="caution">
    <text evidence="1">The sequence shown here is derived from an EMBL/GenBank/DDBJ whole genome shotgun (WGS) entry which is preliminary data.</text>
</comment>
<keyword evidence="2" id="KW-1185">Reference proteome</keyword>
<evidence type="ECO:0000313" key="1">
    <source>
        <dbReference type="EMBL" id="GGF33707.1"/>
    </source>
</evidence>
<protein>
    <recommendedName>
        <fullName evidence="3">Ketohydroxyglutarate aldolase</fullName>
    </recommendedName>
</protein>
<evidence type="ECO:0008006" key="3">
    <source>
        <dbReference type="Google" id="ProtNLM"/>
    </source>
</evidence>
<gene>
    <name evidence="1" type="ORF">GCM10007298_31890</name>
</gene>
<dbReference type="EMBL" id="BMCS01000002">
    <property type="protein sequence ID" value="GGF33707.1"/>
    <property type="molecule type" value="Genomic_DNA"/>
</dbReference>
<dbReference type="Proteomes" id="UP000632454">
    <property type="component" value="Unassembled WGS sequence"/>
</dbReference>
<name>A0ABQ1V3N5_9NOCA</name>